<dbReference type="Proteomes" id="UP000240542">
    <property type="component" value="Unassembled WGS sequence"/>
</dbReference>
<evidence type="ECO:0000313" key="6">
    <source>
        <dbReference type="EMBL" id="PSK89633.1"/>
    </source>
</evidence>
<feature type="domain" description="HTH tetR-type" evidence="5">
    <location>
        <begin position="18"/>
        <end position="78"/>
    </location>
</feature>
<dbReference type="Pfam" id="PF00440">
    <property type="entry name" value="TetR_N"/>
    <property type="match status" value="1"/>
</dbReference>
<feature type="DNA-binding region" description="H-T-H motif" evidence="4">
    <location>
        <begin position="41"/>
        <end position="60"/>
    </location>
</feature>
<proteinExistence type="predicted"/>
<reference evidence="6 7" key="1">
    <citation type="submission" date="2018-03" db="EMBL/GenBank/DDBJ databases">
        <title>Genomic Encyclopedia of Archaeal and Bacterial Type Strains, Phase II (KMG-II): from individual species to whole genera.</title>
        <authorList>
            <person name="Goeker M."/>
        </authorList>
    </citation>
    <scope>NUCLEOTIDE SEQUENCE [LARGE SCALE GENOMIC DNA]</scope>
    <source>
        <strain evidence="6 7">DSM 45312</strain>
    </source>
</reference>
<evidence type="ECO:0000256" key="2">
    <source>
        <dbReference type="ARBA" id="ARBA00023125"/>
    </source>
</evidence>
<keyword evidence="7" id="KW-1185">Reference proteome</keyword>
<dbReference type="Gene3D" id="1.10.357.10">
    <property type="entry name" value="Tetracycline Repressor, domain 2"/>
    <property type="match status" value="1"/>
</dbReference>
<comment type="caution">
    <text evidence="6">The sequence shown here is derived from an EMBL/GenBank/DDBJ whole genome shotgun (WGS) entry which is preliminary data.</text>
</comment>
<dbReference type="PANTHER" id="PTHR30055:SF234">
    <property type="entry name" value="HTH-TYPE TRANSCRIPTIONAL REGULATOR BETI"/>
    <property type="match status" value="1"/>
</dbReference>
<dbReference type="PANTHER" id="PTHR30055">
    <property type="entry name" value="HTH-TYPE TRANSCRIPTIONAL REGULATOR RUTR"/>
    <property type="match status" value="1"/>
</dbReference>
<dbReference type="InterPro" id="IPR041347">
    <property type="entry name" value="MftR_C"/>
</dbReference>
<organism evidence="6 7">
    <name type="scientific">Murinocardiopsis flavida</name>
    <dbReference type="NCBI Taxonomy" id="645275"/>
    <lineage>
        <taxon>Bacteria</taxon>
        <taxon>Bacillati</taxon>
        <taxon>Actinomycetota</taxon>
        <taxon>Actinomycetes</taxon>
        <taxon>Streptosporangiales</taxon>
        <taxon>Nocardiopsidaceae</taxon>
        <taxon>Murinocardiopsis</taxon>
    </lineage>
</organism>
<evidence type="ECO:0000256" key="1">
    <source>
        <dbReference type="ARBA" id="ARBA00023015"/>
    </source>
</evidence>
<dbReference type="EMBL" id="PYGA01000025">
    <property type="protein sequence ID" value="PSK89633.1"/>
    <property type="molecule type" value="Genomic_DNA"/>
</dbReference>
<gene>
    <name evidence="6" type="ORF">CLV63_12527</name>
</gene>
<dbReference type="GO" id="GO:0003700">
    <property type="term" value="F:DNA-binding transcription factor activity"/>
    <property type="evidence" value="ECO:0007669"/>
    <property type="project" value="TreeGrafter"/>
</dbReference>
<evidence type="ECO:0000259" key="5">
    <source>
        <dbReference type="PROSITE" id="PS50977"/>
    </source>
</evidence>
<dbReference type="AlphaFoldDB" id="A0A2P8CXC7"/>
<dbReference type="InterPro" id="IPR001647">
    <property type="entry name" value="HTH_TetR"/>
</dbReference>
<dbReference type="Pfam" id="PF17754">
    <property type="entry name" value="TetR_C_14"/>
    <property type="match status" value="1"/>
</dbReference>
<evidence type="ECO:0000256" key="3">
    <source>
        <dbReference type="ARBA" id="ARBA00023163"/>
    </source>
</evidence>
<evidence type="ECO:0000256" key="4">
    <source>
        <dbReference type="PROSITE-ProRule" id="PRU00335"/>
    </source>
</evidence>
<keyword evidence="1" id="KW-0805">Transcription regulation</keyword>
<keyword evidence="3" id="KW-0804">Transcription</keyword>
<evidence type="ECO:0000313" key="7">
    <source>
        <dbReference type="Proteomes" id="UP000240542"/>
    </source>
</evidence>
<dbReference type="PRINTS" id="PR00455">
    <property type="entry name" value="HTHTETR"/>
</dbReference>
<name>A0A2P8CXC7_9ACTN</name>
<dbReference type="InterPro" id="IPR050109">
    <property type="entry name" value="HTH-type_TetR-like_transc_reg"/>
</dbReference>
<keyword evidence="2 4" id="KW-0238">DNA-binding</keyword>
<protein>
    <submittedName>
        <fullName evidence="6">TetR family transcriptional regulator</fullName>
    </submittedName>
</protein>
<dbReference type="RefSeq" id="WP_106586082.1">
    <property type="nucleotide sequence ID" value="NZ_PYGA01000025.1"/>
</dbReference>
<dbReference type="Gene3D" id="1.10.10.60">
    <property type="entry name" value="Homeodomain-like"/>
    <property type="match status" value="1"/>
</dbReference>
<dbReference type="SUPFAM" id="SSF46689">
    <property type="entry name" value="Homeodomain-like"/>
    <property type="match status" value="1"/>
</dbReference>
<dbReference type="InterPro" id="IPR009057">
    <property type="entry name" value="Homeodomain-like_sf"/>
</dbReference>
<dbReference type="PROSITE" id="PS50977">
    <property type="entry name" value="HTH_TETR_2"/>
    <property type="match status" value="1"/>
</dbReference>
<dbReference type="GO" id="GO:0000976">
    <property type="term" value="F:transcription cis-regulatory region binding"/>
    <property type="evidence" value="ECO:0007669"/>
    <property type="project" value="TreeGrafter"/>
</dbReference>
<dbReference type="OrthoDB" id="8688418at2"/>
<accession>A0A2P8CXC7</accession>
<sequence>MSTTTEAARSGRWERKRVRTKTAIQGHALRLFREQGYQATTVDQVAEAADVAPSTVFRYFPAKHDLAVLADYFPLADAAREAFEAQPPELGSIGALREAIRAVFADLTPAERSARYERDLAWLAIPEVWAANVEIVTKSRSMVRDLIAGRCGRGPDDPAVRALADAVVGVSLGALLDSLHAPDVDPVEALDQALAHLEPGQSL</sequence>